<gene>
    <name evidence="1" type="ORF">OBRU01_17759</name>
</gene>
<dbReference type="Proteomes" id="UP000037510">
    <property type="component" value="Unassembled WGS sequence"/>
</dbReference>
<feature type="non-terminal residue" evidence="1">
    <location>
        <position position="1"/>
    </location>
</feature>
<dbReference type="AlphaFoldDB" id="A0A0L7L0P7"/>
<reference evidence="1 2" key="1">
    <citation type="journal article" date="2015" name="Genome Biol. Evol.">
        <title>The genome of winter moth (Operophtera brumata) provides a genomic perspective on sexual dimorphism and phenology.</title>
        <authorList>
            <person name="Derks M.F."/>
            <person name="Smit S."/>
            <person name="Salis L."/>
            <person name="Schijlen E."/>
            <person name="Bossers A."/>
            <person name="Mateman C."/>
            <person name="Pijl A.S."/>
            <person name="de Ridder D."/>
            <person name="Groenen M.A."/>
            <person name="Visser M.E."/>
            <person name="Megens H.J."/>
        </authorList>
    </citation>
    <scope>NUCLEOTIDE SEQUENCE [LARGE SCALE GENOMIC DNA]</scope>
    <source>
        <strain evidence="1">WM2013NL</strain>
        <tissue evidence="1">Head and thorax</tissue>
    </source>
</reference>
<accession>A0A0L7L0P7</accession>
<keyword evidence="2" id="KW-1185">Reference proteome</keyword>
<name>A0A0L7L0P7_OPEBR</name>
<dbReference type="EMBL" id="JTDY01003904">
    <property type="protein sequence ID" value="KOB68849.1"/>
    <property type="molecule type" value="Genomic_DNA"/>
</dbReference>
<sequence>WVKWTSWRCDRSTVFSLFPQRTDTGSYCFGTRGTTTPSTGSGNNQVRLARHHIIPVRILINFFNSAVQRNGEHNTVLSDIMNLMGLLSDDALTPYPGSDSLREFIRRDLHNIRNLQTLSVMDSETENSPPLDVLFSADYLVRSVCLWIPANIFIGPVPEIRSEDPRDQFEENSRYIIGEENFQRLDTLRRLMISYVDTETLEQDPNCLIPIETVKTSIKSYNLIIVAKVLERAKKNSGFTVKSSYNSWKDWYAASHWDYDIYGSGKAMAGQGLIYNAYGYKFSDNSFAVGILGTDAKNGKDNWVNMKNDFTETESVKDYAGQVYFDKNGRPVTIVITSNAWGQAGSGWSFIYNNGKWEYESTDSWDERRFAGRTESLDSKAPRFLI</sequence>
<proteinExistence type="predicted"/>
<protein>
    <submittedName>
        <fullName evidence="1">Apoptosis inducing protein</fullName>
    </submittedName>
</protein>
<evidence type="ECO:0000313" key="2">
    <source>
        <dbReference type="Proteomes" id="UP000037510"/>
    </source>
</evidence>
<organism evidence="1 2">
    <name type="scientific">Operophtera brumata</name>
    <name type="common">Winter moth</name>
    <name type="synonym">Phalaena brumata</name>
    <dbReference type="NCBI Taxonomy" id="104452"/>
    <lineage>
        <taxon>Eukaryota</taxon>
        <taxon>Metazoa</taxon>
        <taxon>Ecdysozoa</taxon>
        <taxon>Arthropoda</taxon>
        <taxon>Hexapoda</taxon>
        <taxon>Insecta</taxon>
        <taxon>Pterygota</taxon>
        <taxon>Neoptera</taxon>
        <taxon>Endopterygota</taxon>
        <taxon>Lepidoptera</taxon>
        <taxon>Glossata</taxon>
        <taxon>Ditrysia</taxon>
        <taxon>Geometroidea</taxon>
        <taxon>Geometridae</taxon>
        <taxon>Larentiinae</taxon>
        <taxon>Operophtera</taxon>
    </lineage>
</organism>
<comment type="caution">
    <text evidence="1">The sequence shown here is derived from an EMBL/GenBank/DDBJ whole genome shotgun (WGS) entry which is preliminary data.</text>
</comment>
<feature type="non-terminal residue" evidence="1">
    <location>
        <position position="386"/>
    </location>
</feature>
<evidence type="ECO:0000313" key="1">
    <source>
        <dbReference type="EMBL" id="KOB68849.1"/>
    </source>
</evidence>